<evidence type="ECO:0000313" key="1">
    <source>
        <dbReference type="EMBL" id="MCI73625.1"/>
    </source>
</evidence>
<evidence type="ECO:0000313" key="2">
    <source>
        <dbReference type="Proteomes" id="UP000265520"/>
    </source>
</evidence>
<protein>
    <submittedName>
        <fullName evidence="1">Uncharacterized protein</fullName>
    </submittedName>
</protein>
<comment type="caution">
    <text evidence="1">The sequence shown here is derived from an EMBL/GenBank/DDBJ whole genome shotgun (WGS) entry which is preliminary data.</text>
</comment>
<organism evidence="1 2">
    <name type="scientific">Trifolium medium</name>
    <dbReference type="NCBI Taxonomy" id="97028"/>
    <lineage>
        <taxon>Eukaryota</taxon>
        <taxon>Viridiplantae</taxon>
        <taxon>Streptophyta</taxon>
        <taxon>Embryophyta</taxon>
        <taxon>Tracheophyta</taxon>
        <taxon>Spermatophyta</taxon>
        <taxon>Magnoliopsida</taxon>
        <taxon>eudicotyledons</taxon>
        <taxon>Gunneridae</taxon>
        <taxon>Pentapetalae</taxon>
        <taxon>rosids</taxon>
        <taxon>fabids</taxon>
        <taxon>Fabales</taxon>
        <taxon>Fabaceae</taxon>
        <taxon>Papilionoideae</taxon>
        <taxon>50 kb inversion clade</taxon>
        <taxon>NPAAA clade</taxon>
        <taxon>Hologalegina</taxon>
        <taxon>IRL clade</taxon>
        <taxon>Trifolieae</taxon>
        <taxon>Trifolium</taxon>
    </lineage>
</organism>
<reference evidence="1 2" key="1">
    <citation type="journal article" date="2018" name="Front. Plant Sci.">
        <title>Red Clover (Trifolium pratense) and Zigzag Clover (T. medium) - A Picture of Genomic Similarities and Differences.</title>
        <authorList>
            <person name="Dluhosova J."/>
            <person name="Istvanek J."/>
            <person name="Nedelnik J."/>
            <person name="Repkova J."/>
        </authorList>
    </citation>
    <scope>NUCLEOTIDE SEQUENCE [LARGE SCALE GENOMIC DNA]</scope>
    <source>
        <strain evidence="2">cv. 10/8</strain>
        <tissue evidence="1">Leaf</tissue>
    </source>
</reference>
<accession>A0A392UPD5</accession>
<dbReference type="Proteomes" id="UP000265520">
    <property type="component" value="Unassembled WGS sequence"/>
</dbReference>
<name>A0A392UPD5_9FABA</name>
<dbReference type="EMBL" id="LXQA010842736">
    <property type="protein sequence ID" value="MCI73625.1"/>
    <property type="molecule type" value="Genomic_DNA"/>
</dbReference>
<sequence>MESLGHGKRFGKRVELGLKACKRLWNLVVIKLIDIVEWRAALSPRV</sequence>
<proteinExistence type="predicted"/>
<dbReference type="AlphaFoldDB" id="A0A392UPD5"/>
<feature type="non-terminal residue" evidence="1">
    <location>
        <position position="46"/>
    </location>
</feature>
<keyword evidence="2" id="KW-1185">Reference proteome</keyword>